<dbReference type="EMBL" id="CP000922">
    <property type="protein sequence ID" value="ACJ34801.1"/>
    <property type="molecule type" value="Genomic_DNA"/>
</dbReference>
<name>B7GF37_ANOFW</name>
<protein>
    <submittedName>
        <fullName evidence="1">Oligoendopeptidase</fullName>
    </submittedName>
</protein>
<evidence type="ECO:0000313" key="2">
    <source>
        <dbReference type="Proteomes" id="UP000000742"/>
    </source>
</evidence>
<dbReference type="eggNOG" id="COG1164">
    <property type="taxonomic scope" value="Bacteria"/>
</dbReference>
<dbReference type="SUPFAM" id="SSF55486">
    <property type="entry name" value="Metalloproteases ('zincins'), catalytic domain"/>
    <property type="match status" value="1"/>
</dbReference>
<dbReference type="Proteomes" id="UP000000742">
    <property type="component" value="Chromosome"/>
</dbReference>
<dbReference type="KEGG" id="afl:Aflv_2444"/>
<dbReference type="AlphaFoldDB" id="B7GF37"/>
<gene>
    <name evidence="1" type="ordered locus">Aflv_2444</name>
</gene>
<proteinExistence type="predicted"/>
<accession>B7GF37</accession>
<organism evidence="1 2">
    <name type="scientific">Anoxybacillus flavithermus (strain DSM 21510 / WK1)</name>
    <dbReference type="NCBI Taxonomy" id="491915"/>
    <lineage>
        <taxon>Bacteria</taxon>
        <taxon>Bacillati</taxon>
        <taxon>Bacillota</taxon>
        <taxon>Bacilli</taxon>
        <taxon>Bacillales</taxon>
        <taxon>Anoxybacillaceae</taxon>
        <taxon>Anoxybacillus</taxon>
    </lineage>
</organism>
<reference evidence="1 2" key="1">
    <citation type="journal article" date="2008" name="Genome Biol.">
        <title>Encapsulated in silica: genome, proteome and physiology of the thermophilic bacterium Anoxybacillus flavithermus WK1.</title>
        <authorList>
            <person name="Saw J.H."/>
            <person name="Mountain B.W."/>
            <person name="Feng L."/>
            <person name="Omelchenko M.V."/>
            <person name="Hou S."/>
            <person name="Saito J.A."/>
            <person name="Stott M.B."/>
            <person name="Li D."/>
            <person name="Zhao G."/>
            <person name="Wu J."/>
            <person name="Galperin M.Y."/>
            <person name="Koonin E.V."/>
            <person name="Makarova K.S."/>
            <person name="Wolf Y.I."/>
            <person name="Rigden D.J."/>
            <person name="Dunfield P.F."/>
            <person name="Wang L."/>
            <person name="Alam M."/>
        </authorList>
    </citation>
    <scope>NUCLEOTIDE SEQUENCE [LARGE SCALE GENOMIC DNA]</scope>
    <source>
        <strain evidence="2">DSM 21510 / WK1</strain>
    </source>
</reference>
<dbReference type="Gene3D" id="1.10.1370.30">
    <property type="match status" value="1"/>
</dbReference>
<dbReference type="STRING" id="491915.Aflv_2444"/>
<sequence length="491" mass="58914">MLKFMDSDLIRYRLKSFQEEVAKDIYFLHKGIKQESSLVDLYKEYKDLFDLNTLHSLIEECEGDKLNKNFWMTSALIKEYLIYFVQIYQAEIAIKRSRMKVNVFGEEFTLKVAQSKMITEKNSDFLKELYYKVDQVMEEQIYPLYLNMYKQLELLARENLSQRSYLDLCLKFQPFNFDDIIDQLENLLIKTEDYYFKLLSKVIKREFNLPYERLERHNIPKIWNLDRFSKYFKYENSFSLLEKLTRNLGLDTLLKKVEIEKLPVGKSLRSFCYPIEAPKHVVIVLALRGRIDDYKVLFHEAGHALHQTGLSDSLPIDVIRWADPSISEAYAFLFESVLNEEYFLFSEFGFSDNEYLDIIRLHKLFQLRQFSAKSIWELKYSNVDNHAKANKMWEKLMFNATGFNYPGIYSFIDRDFYLYSITYLRSWMLEGQLKKYLKKEFGQEWYTSKKAGEFLSMEWKNGEYYSAEDISKRLGYQKLDFDSLLEEYIPI</sequence>
<evidence type="ECO:0000313" key="1">
    <source>
        <dbReference type="EMBL" id="ACJ34801.1"/>
    </source>
</evidence>
<dbReference type="HOGENOM" id="CLU_042757_0_0_9"/>